<evidence type="ECO:0000256" key="6">
    <source>
        <dbReference type="ARBA" id="ARBA00023002"/>
    </source>
</evidence>
<keyword evidence="9" id="KW-1133">Transmembrane helix</keyword>
<dbReference type="PROSITE" id="PS51257">
    <property type="entry name" value="PROKAR_LIPOPROTEIN"/>
    <property type="match status" value="1"/>
</dbReference>
<dbReference type="NCBIfam" id="TIGR02734">
    <property type="entry name" value="crtI_fam"/>
    <property type="match status" value="1"/>
</dbReference>
<keyword evidence="6 8" id="KW-0560">Oxidoreductase</keyword>
<proteinExistence type="inferred from homology"/>
<reference evidence="11" key="1">
    <citation type="journal article" date="2020" name="Stud. Mycol.">
        <title>101 Dothideomycetes genomes: a test case for predicting lifestyles and emergence of pathogens.</title>
        <authorList>
            <person name="Haridas S."/>
            <person name="Albert R."/>
            <person name="Binder M."/>
            <person name="Bloem J."/>
            <person name="Labutti K."/>
            <person name="Salamov A."/>
            <person name="Andreopoulos B."/>
            <person name="Baker S."/>
            <person name="Barry K."/>
            <person name="Bills G."/>
            <person name="Bluhm B."/>
            <person name="Cannon C."/>
            <person name="Castanera R."/>
            <person name="Culley D."/>
            <person name="Daum C."/>
            <person name="Ezra D."/>
            <person name="Gonzalez J."/>
            <person name="Henrissat B."/>
            <person name="Kuo A."/>
            <person name="Liang C."/>
            <person name="Lipzen A."/>
            <person name="Lutzoni F."/>
            <person name="Magnuson J."/>
            <person name="Mondo S."/>
            <person name="Nolan M."/>
            <person name="Ohm R."/>
            <person name="Pangilinan J."/>
            <person name="Park H.-J."/>
            <person name="Ramirez L."/>
            <person name="Alfaro M."/>
            <person name="Sun H."/>
            <person name="Tritt A."/>
            <person name="Yoshinaga Y."/>
            <person name="Zwiers L.-H."/>
            <person name="Turgeon B."/>
            <person name="Goodwin S."/>
            <person name="Spatafora J."/>
            <person name="Crous P."/>
            <person name="Grigoriev I."/>
        </authorList>
    </citation>
    <scope>NUCLEOTIDE SEQUENCE</scope>
    <source>
        <strain evidence="11">CBS 115976</strain>
    </source>
</reference>
<dbReference type="Pfam" id="PF01593">
    <property type="entry name" value="Amino_oxidase"/>
    <property type="match status" value="1"/>
</dbReference>
<evidence type="ECO:0000259" key="10">
    <source>
        <dbReference type="Pfam" id="PF01593"/>
    </source>
</evidence>
<sequence>MAKKVVIIGAGVGGIACAARLSKAGFDVTVIEKNNFAGGRCSLMYNAGHRFDTGPSLLLLPILFHQTFADLGTTLEKEGVELLKCEPNYQLFFHDGQFTLSSDLSTMHKHITELEPFDGYLSFLGEAGKHYSLSLEHVLNKNFGSFLNMARPSFLRHVLTLHPFESIWSRACRHFKTDRLRRAFTFASMYMGMSPFEAPGTYSLLQYTECVEGIWYPRGGFYRLLEVLLNMSKRNGAKYLLETNVNRIVTDSGKVTGVEISTGTETPEILSADIVICNADLVYAYNNLLPPTKHAERLANRKQSCSSVSFYWSIKTKVPALQIHNIFLAEAYQESFDDIFHGVGIPSEPSFYVNVPSHVDPSAAPDGKDSIIVLVPISSKGSVDVDKLRKHILSVIHKRTGTDLAPLIYHEIVNTPQEWESKFNLHQGSILGLSHSFFNVLSFRPRIRHDKYQGLYFVGASTHPGTGVPVVLAGSGLTVKEIMNDLNGNSIRYQWYLLSAALVLAILALVLPLLS</sequence>
<evidence type="ECO:0000256" key="4">
    <source>
        <dbReference type="ARBA" id="ARBA00013293"/>
    </source>
</evidence>
<dbReference type="InterPro" id="IPR002937">
    <property type="entry name" value="Amino_oxidase"/>
</dbReference>
<dbReference type="FunFam" id="3.50.50.60:FF:000171">
    <property type="entry name" value="zeta-carotene-forming phytoene desaturase"/>
    <property type="match status" value="1"/>
</dbReference>
<dbReference type="GO" id="GO:0016166">
    <property type="term" value="F:phytoene dehydrogenase activity"/>
    <property type="evidence" value="ECO:0007669"/>
    <property type="project" value="UniProtKB-ARBA"/>
</dbReference>
<evidence type="ECO:0000256" key="7">
    <source>
        <dbReference type="ARBA" id="ARBA00034551"/>
    </source>
</evidence>
<dbReference type="SUPFAM" id="SSF51905">
    <property type="entry name" value="FAD/NAD(P)-binding domain"/>
    <property type="match status" value="1"/>
</dbReference>
<dbReference type="Gene3D" id="3.50.50.60">
    <property type="entry name" value="FAD/NAD(P)-binding domain"/>
    <property type="match status" value="2"/>
</dbReference>
<feature type="domain" description="Amine oxidase" evidence="10">
    <location>
        <begin position="13"/>
        <end position="469"/>
    </location>
</feature>
<dbReference type="InterPro" id="IPR036188">
    <property type="entry name" value="FAD/NAD-bd_sf"/>
</dbReference>
<dbReference type="GO" id="GO:0016117">
    <property type="term" value="P:carotenoid biosynthetic process"/>
    <property type="evidence" value="ECO:0007669"/>
    <property type="project" value="UniProtKB-KW"/>
</dbReference>
<evidence type="ECO:0000256" key="2">
    <source>
        <dbReference type="ARBA" id="ARBA00004829"/>
    </source>
</evidence>
<dbReference type="OrthoDB" id="7777654at2759"/>
<keyword evidence="9" id="KW-0812">Transmembrane</keyword>
<protein>
    <recommendedName>
        <fullName evidence="4">Phytoene desaturase</fullName>
    </recommendedName>
    <alternativeName>
        <fullName evidence="7">Phytoene desaturase (3,4-didehydrolycopene-forming)</fullName>
    </alternativeName>
</protein>
<name>A0A6A6UFH7_9PEZI</name>
<comment type="similarity">
    <text evidence="3 8">Belongs to the carotenoid/retinoid oxidoreductase family.</text>
</comment>
<keyword evidence="5 8" id="KW-0125">Carotenoid biosynthesis</keyword>
<feature type="transmembrane region" description="Helical" evidence="9">
    <location>
        <begin position="493"/>
        <end position="514"/>
    </location>
</feature>
<evidence type="ECO:0000256" key="9">
    <source>
        <dbReference type="SAM" id="Phobius"/>
    </source>
</evidence>
<evidence type="ECO:0000313" key="12">
    <source>
        <dbReference type="Proteomes" id="UP000799302"/>
    </source>
</evidence>
<keyword evidence="12" id="KW-1185">Reference proteome</keyword>
<dbReference type="InterPro" id="IPR014105">
    <property type="entry name" value="Carotenoid/retinoid_OxRdtase"/>
</dbReference>
<evidence type="ECO:0000256" key="3">
    <source>
        <dbReference type="ARBA" id="ARBA00006046"/>
    </source>
</evidence>
<dbReference type="PANTHER" id="PTHR43734">
    <property type="entry name" value="PHYTOENE DESATURASE"/>
    <property type="match status" value="1"/>
</dbReference>
<dbReference type="PRINTS" id="PR00419">
    <property type="entry name" value="ADXRDTASE"/>
</dbReference>
<dbReference type="AlphaFoldDB" id="A0A6A6UFH7"/>
<keyword evidence="9" id="KW-0472">Membrane</keyword>
<accession>A0A6A6UFH7</accession>
<dbReference type="PROSITE" id="PS00982">
    <property type="entry name" value="PHYTOENE_DH"/>
    <property type="match status" value="1"/>
</dbReference>
<dbReference type="InterPro" id="IPR008150">
    <property type="entry name" value="Phytoene_DH_bac_CS"/>
</dbReference>
<comment type="pathway">
    <text evidence="2 8">Carotenoid biosynthesis.</text>
</comment>
<evidence type="ECO:0000256" key="5">
    <source>
        <dbReference type="ARBA" id="ARBA00022746"/>
    </source>
</evidence>
<evidence type="ECO:0000256" key="8">
    <source>
        <dbReference type="RuleBase" id="RU362075"/>
    </source>
</evidence>
<dbReference type="PANTHER" id="PTHR43734:SF1">
    <property type="entry name" value="PHYTOENE DESATURASE"/>
    <property type="match status" value="1"/>
</dbReference>
<comment type="cofactor">
    <cofactor evidence="1">
        <name>NAD(+)</name>
        <dbReference type="ChEBI" id="CHEBI:57540"/>
    </cofactor>
</comment>
<gene>
    <name evidence="11" type="ORF">BT63DRAFT_386202</name>
</gene>
<dbReference type="Proteomes" id="UP000799302">
    <property type="component" value="Unassembled WGS sequence"/>
</dbReference>
<dbReference type="EMBL" id="MU004234">
    <property type="protein sequence ID" value="KAF2669848.1"/>
    <property type="molecule type" value="Genomic_DNA"/>
</dbReference>
<organism evidence="11 12">
    <name type="scientific">Microthyrium microscopicum</name>
    <dbReference type="NCBI Taxonomy" id="703497"/>
    <lineage>
        <taxon>Eukaryota</taxon>
        <taxon>Fungi</taxon>
        <taxon>Dikarya</taxon>
        <taxon>Ascomycota</taxon>
        <taxon>Pezizomycotina</taxon>
        <taxon>Dothideomycetes</taxon>
        <taxon>Dothideomycetes incertae sedis</taxon>
        <taxon>Microthyriales</taxon>
        <taxon>Microthyriaceae</taxon>
        <taxon>Microthyrium</taxon>
    </lineage>
</organism>
<evidence type="ECO:0000313" key="11">
    <source>
        <dbReference type="EMBL" id="KAF2669848.1"/>
    </source>
</evidence>
<evidence type="ECO:0000256" key="1">
    <source>
        <dbReference type="ARBA" id="ARBA00001911"/>
    </source>
</evidence>